<dbReference type="RefSeq" id="WP_102654314.1">
    <property type="nucleotide sequence ID" value="NZ_PNRF01000032.1"/>
</dbReference>
<dbReference type="GO" id="GO:0030151">
    <property type="term" value="F:molybdenum ion binding"/>
    <property type="evidence" value="ECO:0007669"/>
    <property type="project" value="InterPro"/>
</dbReference>
<dbReference type="EMBL" id="PNRF01000032">
    <property type="protein sequence ID" value="PMR73765.1"/>
    <property type="molecule type" value="Genomic_DNA"/>
</dbReference>
<evidence type="ECO:0000313" key="2">
    <source>
        <dbReference type="Proteomes" id="UP000235803"/>
    </source>
</evidence>
<name>A0A2N7TZZ9_9GAMM</name>
<organism evidence="1 2">
    <name type="scientific">Billgrantia endophytica</name>
    <dbReference type="NCBI Taxonomy" id="2033802"/>
    <lineage>
        <taxon>Bacteria</taxon>
        <taxon>Pseudomonadati</taxon>
        <taxon>Pseudomonadota</taxon>
        <taxon>Gammaproteobacteria</taxon>
        <taxon>Oceanospirillales</taxon>
        <taxon>Halomonadaceae</taxon>
        <taxon>Billgrantia</taxon>
    </lineage>
</organism>
<proteinExistence type="predicted"/>
<accession>A0A2N7TZZ9</accession>
<reference evidence="1 2" key="1">
    <citation type="submission" date="2018-01" db="EMBL/GenBank/DDBJ databases">
        <title>Halomonas endophytica sp. nov., isolated from storage liquid in the stems of Populus euphratica.</title>
        <authorList>
            <person name="Chen C."/>
        </authorList>
    </citation>
    <scope>NUCLEOTIDE SEQUENCE [LARGE SCALE GENOMIC DNA]</scope>
    <source>
        <strain evidence="1 2">MC28</strain>
    </source>
</reference>
<keyword evidence="2" id="KW-1185">Reference proteome</keyword>
<gene>
    <name evidence="1" type="ORF">C1H69_15645</name>
</gene>
<dbReference type="Pfam" id="PF04891">
    <property type="entry name" value="NifQ"/>
    <property type="match status" value="1"/>
</dbReference>
<dbReference type="OrthoDB" id="192277at2"/>
<evidence type="ECO:0000313" key="1">
    <source>
        <dbReference type="EMBL" id="PMR73765.1"/>
    </source>
</evidence>
<sequence>MSGAQALRLTPDIRHRPEPNHTWLRQIHQAQRDGLGCLPFHLGLDEPAYAALIQTHLPELARQIGTTDKRAQECGELRAELLEMRRDEWWELHDLLLSHRHGNGPDGTWMAGIVAAGCLGGDHLWRDLGLDSRQQLSELLEHNFPRLVELNVQDMRWKKFFYKQLCEREGGYVCRAPSCDICPTYHDCFGEEQ</sequence>
<comment type="caution">
    <text evidence="1">The sequence shown here is derived from an EMBL/GenBank/DDBJ whole genome shotgun (WGS) entry which is preliminary data.</text>
</comment>
<dbReference type="Proteomes" id="UP000235803">
    <property type="component" value="Unassembled WGS sequence"/>
</dbReference>
<dbReference type="GO" id="GO:0009399">
    <property type="term" value="P:nitrogen fixation"/>
    <property type="evidence" value="ECO:0007669"/>
    <property type="project" value="InterPro"/>
</dbReference>
<dbReference type="InterPro" id="IPR006975">
    <property type="entry name" value="NifQ"/>
</dbReference>
<protein>
    <submittedName>
        <fullName evidence="1">Nitrogen fixation protein NifQ</fullName>
    </submittedName>
</protein>
<dbReference type="AlphaFoldDB" id="A0A2N7TZZ9"/>